<dbReference type="RefSeq" id="WP_160131791.1">
    <property type="nucleotide sequence ID" value="NZ_CP019288.1"/>
</dbReference>
<dbReference type="KEGG" id="kan:IMCC3317_47210"/>
<accession>A0A7L4ZS42</accession>
<evidence type="ECO:0008006" key="4">
    <source>
        <dbReference type="Google" id="ProtNLM"/>
    </source>
</evidence>
<protein>
    <recommendedName>
        <fullName evidence="4">Anti-sigma-K factor rskA</fullName>
    </recommendedName>
</protein>
<gene>
    <name evidence="2" type="ORF">IMCC3317_47210</name>
</gene>
<evidence type="ECO:0000256" key="1">
    <source>
        <dbReference type="SAM" id="SignalP"/>
    </source>
</evidence>
<proteinExistence type="predicted"/>
<organism evidence="2 3">
    <name type="scientific">Kordia antarctica</name>
    <dbReference type="NCBI Taxonomy" id="1218801"/>
    <lineage>
        <taxon>Bacteria</taxon>
        <taxon>Pseudomonadati</taxon>
        <taxon>Bacteroidota</taxon>
        <taxon>Flavobacteriia</taxon>
        <taxon>Flavobacteriales</taxon>
        <taxon>Flavobacteriaceae</taxon>
        <taxon>Kordia</taxon>
    </lineage>
</organism>
<keyword evidence="1" id="KW-0732">Signal</keyword>
<reference evidence="2 3" key="1">
    <citation type="journal article" date="2013" name="Int. J. Syst. Evol. Microbiol.">
        <title>Kordia antarctica sp. nov., isolated from Antarctic seawater.</title>
        <authorList>
            <person name="Baek K."/>
            <person name="Choi A."/>
            <person name="Kang I."/>
            <person name="Lee K."/>
            <person name="Cho J.C."/>
        </authorList>
    </citation>
    <scope>NUCLEOTIDE SEQUENCE [LARGE SCALE GENOMIC DNA]</scope>
    <source>
        <strain evidence="2 3">IMCC3317</strain>
    </source>
</reference>
<dbReference type="Proteomes" id="UP000464657">
    <property type="component" value="Chromosome"/>
</dbReference>
<dbReference type="AlphaFoldDB" id="A0A7L4ZS42"/>
<dbReference type="OrthoDB" id="1115036at2"/>
<sequence>MKKSLMIASMFIGIIAFSSCSSDDGTPPVPTSTLTVNLNGVAPLPSNFVYEGWIVVNNTPISTGRFNTGSVNSTQTFTLVTADLDVATEFILSIELATGDDPAPSNTKILKGGFVANAATLSINSVVGNFANTTTPFSGSFVTDTPTDNVGGVDNGNNDRGVWFIQNMTTAGLINLPQLSAGWKYEGWAVFNTGSAPATTGKFTSANAADSSSPYSGNEPAPLFPGEDFLFNLPAGIDGIVTGLPVVISVEPDLVGDPNEPFFLKPITGTEGISNNGLSVTNNINATINGTAVR</sequence>
<feature type="signal peptide" evidence="1">
    <location>
        <begin position="1"/>
        <end position="21"/>
    </location>
</feature>
<dbReference type="PROSITE" id="PS51257">
    <property type="entry name" value="PROKAR_LIPOPROTEIN"/>
    <property type="match status" value="1"/>
</dbReference>
<dbReference type="EMBL" id="CP019288">
    <property type="protein sequence ID" value="QHI39311.1"/>
    <property type="molecule type" value="Genomic_DNA"/>
</dbReference>
<feature type="chain" id="PRO_5029534617" description="Anti-sigma-K factor rskA" evidence="1">
    <location>
        <begin position="22"/>
        <end position="294"/>
    </location>
</feature>
<evidence type="ECO:0000313" key="3">
    <source>
        <dbReference type="Proteomes" id="UP000464657"/>
    </source>
</evidence>
<keyword evidence="3" id="KW-1185">Reference proteome</keyword>
<name>A0A7L4ZS42_9FLAO</name>
<evidence type="ECO:0000313" key="2">
    <source>
        <dbReference type="EMBL" id="QHI39311.1"/>
    </source>
</evidence>